<feature type="domain" description="EAL" evidence="3">
    <location>
        <begin position="407"/>
        <end position="663"/>
    </location>
</feature>
<dbReference type="CDD" id="cd17569">
    <property type="entry name" value="REC_HupR-like"/>
    <property type="match status" value="1"/>
</dbReference>
<dbReference type="PROSITE" id="PS50110">
    <property type="entry name" value="RESPONSE_REGULATORY"/>
    <property type="match status" value="1"/>
</dbReference>
<dbReference type="CDD" id="cd01948">
    <property type="entry name" value="EAL"/>
    <property type="match status" value="1"/>
</dbReference>
<dbReference type="Gene3D" id="3.40.50.2300">
    <property type="match status" value="1"/>
</dbReference>
<dbReference type="Gene3D" id="3.20.20.450">
    <property type="entry name" value="EAL domain"/>
    <property type="match status" value="1"/>
</dbReference>
<feature type="domain" description="Response regulatory" evidence="2">
    <location>
        <begin position="4"/>
        <end position="119"/>
    </location>
</feature>
<comment type="caution">
    <text evidence="4">The sequence shown here is derived from an EMBL/GenBank/DDBJ whole genome shotgun (WGS) entry which is preliminary data.</text>
</comment>
<protein>
    <submittedName>
        <fullName evidence="4">EAL domain-containing protein</fullName>
    </submittedName>
</protein>
<evidence type="ECO:0000259" key="3">
    <source>
        <dbReference type="PROSITE" id="PS50883"/>
    </source>
</evidence>
<evidence type="ECO:0000313" key="5">
    <source>
        <dbReference type="Proteomes" id="UP001177212"/>
    </source>
</evidence>
<dbReference type="SUPFAM" id="SSF52172">
    <property type="entry name" value="CheY-like"/>
    <property type="match status" value="1"/>
</dbReference>
<gene>
    <name evidence="4" type="ORF">Q8W34_04630</name>
</gene>
<dbReference type="InterPro" id="IPR029787">
    <property type="entry name" value="Nucleotide_cyclase"/>
</dbReference>
<dbReference type="PANTHER" id="PTHR33121:SF70">
    <property type="entry name" value="SIGNALING PROTEIN YKOW"/>
    <property type="match status" value="1"/>
</dbReference>
<accession>A0ABT9FAT4</accession>
<dbReference type="Pfam" id="PF00072">
    <property type="entry name" value="Response_reg"/>
    <property type="match status" value="1"/>
</dbReference>
<dbReference type="InterPro" id="IPR001633">
    <property type="entry name" value="EAL_dom"/>
</dbReference>
<organism evidence="4 5">
    <name type="scientific">Pseudoalteromonas marina</name>
    <dbReference type="NCBI Taxonomy" id="267375"/>
    <lineage>
        <taxon>Bacteria</taxon>
        <taxon>Pseudomonadati</taxon>
        <taxon>Pseudomonadota</taxon>
        <taxon>Gammaproteobacteria</taxon>
        <taxon>Alteromonadales</taxon>
        <taxon>Pseudoalteromonadaceae</taxon>
        <taxon>Pseudoalteromonas</taxon>
    </lineage>
</organism>
<name>A0ABT9FAT4_9GAMM</name>
<reference evidence="4" key="1">
    <citation type="submission" date="2023-07" db="EMBL/GenBank/DDBJ databases">
        <title>Genome content predicts the carbon catabolic preferences of heterotrophic bacteria.</title>
        <authorList>
            <person name="Gralka M."/>
        </authorList>
    </citation>
    <scope>NUCLEOTIDE SEQUENCE</scope>
    <source>
        <strain evidence="4">4G09</strain>
    </source>
</reference>
<dbReference type="PROSITE" id="PS50883">
    <property type="entry name" value="EAL"/>
    <property type="match status" value="1"/>
</dbReference>
<dbReference type="SUPFAM" id="SSF55073">
    <property type="entry name" value="Nucleotide cyclase"/>
    <property type="match status" value="1"/>
</dbReference>
<evidence type="ECO:0000313" key="4">
    <source>
        <dbReference type="EMBL" id="MDP2563905.1"/>
    </source>
</evidence>
<dbReference type="Proteomes" id="UP001177212">
    <property type="component" value="Unassembled WGS sequence"/>
</dbReference>
<dbReference type="Gene3D" id="3.30.70.270">
    <property type="match status" value="1"/>
</dbReference>
<dbReference type="Pfam" id="PF00563">
    <property type="entry name" value="EAL"/>
    <property type="match status" value="1"/>
</dbReference>
<dbReference type="RefSeq" id="WP_305471362.1">
    <property type="nucleotide sequence ID" value="NZ_JAUYVT010000002.1"/>
</dbReference>
<dbReference type="PANTHER" id="PTHR33121">
    <property type="entry name" value="CYCLIC DI-GMP PHOSPHODIESTERASE PDEF"/>
    <property type="match status" value="1"/>
</dbReference>
<dbReference type="EMBL" id="JAUYVT010000002">
    <property type="protein sequence ID" value="MDP2563905.1"/>
    <property type="molecule type" value="Genomic_DNA"/>
</dbReference>
<dbReference type="InterPro" id="IPR043128">
    <property type="entry name" value="Rev_trsase/Diguanyl_cyclase"/>
</dbReference>
<dbReference type="InterPro" id="IPR011006">
    <property type="entry name" value="CheY-like_superfamily"/>
</dbReference>
<dbReference type="InterPro" id="IPR050706">
    <property type="entry name" value="Cyclic-di-GMP_PDE-like"/>
</dbReference>
<evidence type="ECO:0000256" key="1">
    <source>
        <dbReference type="PROSITE-ProRule" id="PRU00169"/>
    </source>
</evidence>
<keyword evidence="5" id="KW-1185">Reference proteome</keyword>
<keyword evidence="1" id="KW-0597">Phosphoprotein</keyword>
<dbReference type="SMART" id="SM00052">
    <property type="entry name" value="EAL"/>
    <property type="match status" value="1"/>
</dbReference>
<proteinExistence type="predicted"/>
<dbReference type="SUPFAM" id="SSF141868">
    <property type="entry name" value="EAL domain-like"/>
    <property type="match status" value="1"/>
</dbReference>
<evidence type="ECO:0000259" key="2">
    <source>
        <dbReference type="PROSITE" id="PS50110"/>
    </source>
</evidence>
<sequence length="668" mass="76775">MEPSILLVDDEVNVLRSLRRVLQRAGFKVSVAESGPEALEYLKTSDVSIIVTDYRMPDMTGADLLREVKIHWPEIINIVLSGHADFNSVVELLNQGLAIKFLQKPWNENELITTIQQAQQLYCKRIAQHERDQLLLGSVTALIEIDENGKINRFNAPAQSLFSGLYSFVDDYIINIDAQPNKDDLTAFLSNKTNMLFIARKCAESEKEYEFILERYWSDDFCQLLKLSVNPSKSSDKFLIESFGDFLIKEPAFYQQLNEYEVENTSYTVIFIGIAKFELIADLLDYQSAYEFTHLLAKVLHNTFGEKVRMCQKHSNQFMLSVPHASNDATLLAALNKTMSLFSDAIPQRYKGMSLELYGVYGIFPEDVLSGKELINHLSLNMNYLAKKQQRFFTRFDAELVNDYRKNFELSRLLFKAIDNEEFSLYFQPKIDLKTHKVSGAEVLIRWYEPTKYGWVSPGLFIPISECDGQIIAISRFVISQSFKQLKQWNLQKVEVGKLAINLSARQIKEDPEWIDFMLESLNENNLSASNIQFELTETYLMDDLTKCQLQITRLRSLGFEVQIDDFGIGYSSLAYLSKLSIDGIKLDKELISGLDSSLEMQSMIRNIVRMSHDLNLKVIAEGVETAHECKLVERLGCDYIQGFYFSRPLPADKFYDYLINTNVRGDE</sequence>
<dbReference type="InterPro" id="IPR035919">
    <property type="entry name" value="EAL_sf"/>
</dbReference>
<feature type="modified residue" description="4-aspartylphosphate" evidence="1">
    <location>
        <position position="53"/>
    </location>
</feature>
<dbReference type="SMART" id="SM00448">
    <property type="entry name" value="REC"/>
    <property type="match status" value="1"/>
</dbReference>
<dbReference type="InterPro" id="IPR001789">
    <property type="entry name" value="Sig_transdc_resp-reg_receiver"/>
</dbReference>